<dbReference type="PANTHER" id="PTHR36182">
    <property type="entry name" value="PROTEIN, PUTATIVE (AFU_ORTHOLOGUE AFUA_6G10930)-RELATED"/>
    <property type="match status" value="1"/>
</dbReference>
<organism evidence="3 4">
    <name type="scientific">Saxophila tyrrhenica</name>
    <dbReference type="NCBI Taxonomy" id="1690608"/>
    <lineage>
        <taxon>Eukaryota</taxon>
        <taxon>Fungi</taxon>
        <taxon>Dikarya</taxon>
        <taxon>Ascomycota</taxon>
        <taxon>Pezizomycotina</taxon>
        <taxon>Dothideomycetes</taxon>
        <taxon>Dothideomycetidae</taxon>
        <taxon>Mycosphaerellales</taxon>
        <taxon>Extremaceae</taxon>
        <taxon>Saxophila</taxon>
    </lineage>
</organism>
<evidence type="ECO:0000256" key="2">
    <source>
        <dbReference type="SAM" id="SignalP"/>
    </source>
</evidence>
<sequence length="428" mass="42632">MFFNTAALAAAVLASTTTAHLFISSPAPIPGSAPKDPLDPSGSNFPCHGVSLPTSGGEHFPAGSSQLLAWDLGDGANTAVHGGGSCQMSVTYETDPAKVKDPKNWYVIYSIEGGCPSNTVGNLDSTYTGPSGSYSGALSCTDPKTNGVDCVNQFNFTIPNGLKNGHATIAWTWYNTIGNRELYMNCISAEISGGDGSEMSQLPSMFVANMASVNSCPTSEQTNVKFPDPGKYVTTKLPFSGAQAKFATPTTYPIAAPSGASCANDGAPPGGLANGGGAPPPQYGGSSAPPASSAPASAQPSAPAYSAPASAPAPSGSGLVTVTTMQTVTSGSAAASSAPASAVPSGAPSSYAAPAPSGTSSSGGCADGAVSCSNPGGVVCIGSKSFGLCNINNCAVPQALAAGTHCEAGEIRKRDHVRRHVHGARHHV</sequence>
<dbReference type="RefSeq" id="XP_064656490.1">
    <property type="nucleotide sequence ID" value="XM_064805385.1"/>
</dbReference>
<comment type="caution">
    <text evidence="3">The sequence shown here is derived from an EMBL/GenBank/DDBJ whole genome shotgun (WGS) entry which is preliminary data.</text>
</comment>
<feature type="compositionally biased region" description="Gly residues" evidence="1">
    <location>
        <begin position="268"/>
        <end position="277"/>
    </location>
</feature>
<reference evidence="3 4" key="1">
    <citation type="submission" date="2023-08" db="EMBL/GenBank/DDBJ databases">
        <title>Black Yeasts Isolated from many extreme environments.</title>
        <authorList>
            <person name="Coleine C."/>
            <person name="Stajich J.E."/>
            <person name="Selbmann L."/>
        </authorList>
    </citation>
    <scope>NUCLEOTIDE SEQUENCE [LARGE SCALE GENOMIC DNA]</scope>
    <source>
        <strain evidence="3 4">CCFEE 5935</strain>
    </source>
</reference>
<feature type="chain" id="PRO_5043440713" description="Lytic polysaccharide monooxygenase" evidence="2">
    <location>
        <begin position="20"/>
        <end position="428"/>
    </location>
</feature>
<proteinExistence type="predicted"/>
<dbReference type="PANTHER" id="PTHR36182:SF2">
    <property type="entry name" value="LYTIC POLYSACCHARIDE MONOOXYGENASE"/>
    <property type="match status" value="1"/>
</dbReference>
<dbReference type="GeneID" id="89929485"/>
<dbReference type="Gene3D" id="2.70.50.70">
    <property type="match status" value="1"/>
</dbReference>
<accession>A0AAV9P1Z8</accession>
<evidence type="ECO:0000313" key="3">
    <source>
        <dbReference type="EMBL" id="KAK5166608.1"/>
    </source>
</evidence>
<evidence type="ECO:0008006" key="5">
    <source>
        <dbReference type="Google" id="ProtNLM"/>
    </source>
</evidence>
<gene>
    <name evidence="3" type="ORF">LTR77_008151</name>
</gene>
<feature type="compositionally biased region" description="Low complexity" evidence="1">
    <location>
        <begin position="283"/>
        <end position="315"/>
    </location>
</feature>
<keyword evidence="2" id="KW-0732">Signal</keyword>
<evidence type="ECO:0000313" key="4">
    <source>
        <dbReference type="Proteomes" id="UP001337655"/>
    </source>
</evidence>
<feature type="region of interest" description="Disordered" evidence="1">
    <location>
        <begin position="336"/>
        <end position="358"/>
    </location>
</feature>
<name>A0AAV9P1Z8_9PEZI</name>
<dbReference type="Proteomes" id="UP001337655">
    <property type="component" value="Unassembled WGS sequence"/>
</dbReference>
<feature type="region of interest" description="Disordered" evidence="1">
    <location>
        <begin position="266"/>
        <end position="315"/>
    </location>
</feature>
<dbReference type="EMBL" id="JAVRRT010000013">
    <property type="protein sequence ID" value="KAK5166608.1"/>
    <property type="molecule type" value="Genomic_DNA"/>
</dbReference>
<keyword evidence="4" id="KW-1185">Reference proteome</keyword>
<evidence type="ECO:0000256" key="1">
    <source>
        <dbReference type="SAM" id="MobiDB-lite"/>
    </source>
</evidence>
<dbReference type="AlphaFoldDB" id="A0AAV9P1Z8"/>
<protein>
    <recommendedName>
        <fullName evidence="5">Lytic polysaccharide monooxygenase</fullName>
    </recommendedName>
</protein>
<feature type="signal peptide" evidence="2">
    <location>
        <begin position="1"/>
        <end position="19"/>
    </location>
</feature>